<evidence type="ECO:0000256" key="6">
    <source>
        <dbReference type="ARBA" id="ARBA00024898"/>
    </source>
</evidence>
<evidence type="ECO:0000256" key="7">
    <source>
        <dbReference type="ARBA" id="ARBA00026004"/>
    </source>
</evidence>
<dbReference type="GO" id="GO:1903565">
    <property type="term" value="P:negative regulation of protein localization to cilium"/>
    <property type="evidence" value="ECO:0007669"/>
    <property type="project" value="TreeGrafter"/>
</dbReference>
<evidence type="ECO:0000256" key="5">
    <source>
        <dbReference type="ARBA" id="ARBA00023054"/>
    </source>
</evidence>
<dbReference type="InterPro" id="IPR026157">
    <property type="entry name" value="LZTFL1"/>
</dbReference>
<gene>
    <name evidence="9" type="ORF">TRSC58_04254</name>
</gene>
<keyword evidence="5 8" id="KW-0175">Coiled coil</keyword>
<keyword evidence="4" id="KW-0963">Cytoplasm</keyword>
<dbReference type="GO" id="GO:0005737">
    <property type="term" value="C:cytoplasm"/>
    <property type="evidence" value="ECO:0007669"/>
    <property type="project" value="UniProtKB-SubCell"/>
</dbReference>
<keyword evidence="10" id="KW-1185">Reference proteome</keyword>
<dbReference type="AlphaFoldDB" id="A0A061J1S2"/>
<evidence type="ECO:0000256" key="4">
    <source>
        <dbReference type="ARBA" id="ARBA00022490"/>
    </source>
</evidence>
<evidence type="ECO:0000256" key="1">
    <source>
        <dbReference type="ARBA" id="ARBA00004496"/>
    </source>
</evidence>
<comment type="subcellular location">
    <subcellularLocation>
        <location evidence="1">Cytoplasm</location>
    </subcellularLocation>
</comment>
<comment type="function">
    <text evidence="6">Regulates ciliary localization of the BBSome complex. Together with the BBSome complex, controls SMO ciliary trafficking and contributes to the sonic hedgehog (SHH) pathway regulation. May play a role in neurite outgrowth. May have tumor suppressor function.</text>
</comment>
<dbReference type="EMBL" id="AUPL01004254">
    <property type="protein sequence ID" value="ESL08051.1"/>
    <property type="molecule type" value="Genomic_DNA"/>
</dbReference>
<dbReference type="PANTHER" id="PTHR21635">
    <property type="entry name" value="LEUCINE ZIPPER TRANSCRIPTION FACTOR LIKE"/>
    <property type="match status" value="1"/>
</dbReference>
<name>A0A061J1S2_TRYRA</name>
<dbReference type="PANTHER" id="PTHR21635:SF0">
    <property type="entry name" value="LEUCINE ZIPPER TRANSCRIPTION FACTOR-LIKE PROTEIN 1"/>
    <property type="match status" value="1"/>
</dbReference>
<sequence>MSDALFGLSAESRTIIDQYVQWTRLACDGLKRGVHMDAASHQVGNILQETYTRDELKDILSGHTAVLLHSLDARIEKFAGSSAELLRAVLRDADRQRVTIKVDVNAVLNAAAAATSAATAATTTTAGAAATSLLLDHERQLISGPCGRLAPLTVADAEGEAIQQLAEAKEEIRRLQEKVRRLADAYAEVVSMRSVDTEKLLSMPDALRSRNVAAVVAGKKDQDEGLQQSVDELRTALASAKLELNTRLNQSTQYQDMKSILTQKNKQIRTLRAHLAQYDPAFFQNDDDGDEMIVEEGD</sequence>
<dbReference type="Proteomes" id="UP000031737">
    <property type="component" value="Unassembled WGS sequence"/>
</dbReference>
<evidence type="ECO:0000256" key="8">
    <source>
        <dbReference type="SAM" id="Coils"/>
    </source>
</evidence>
<dbReference type="VEuPathDB" id="TriTrypDB:TRSC58_04254"/>
<comment type="caution">
    <text evidence="9">The sequence shown here is derived from an EMBL/GenBank/DDBJ whole genome shotgun (WGS) entry which is preliminary data.</text>
</comment>
<reference evidence="9 10" key="1">
    <citation type="submission" date="2013-07" db="EMBL/GenBank/DDBJ databases">
        <authorList>
            <person name="Stoco P.H."/>
            <person name="Wagner G."/>
            <person name="Gerber A."/>
            <person name="Zaha A."/>
            <person name="Thompson C."/>
            <person name="Bartholomeu D.C."/>
            <person name="Luckemeyer D.D."/>
            <person name="Bahia D."/>
            <person name="Loreto E."/>
            <person name="Prestes E.B."/>
            <person name="Lima F.M."/>
            <person name="Rodrigues-Luiz G."/>
            <person name="Vallejo G.A."/>
            <person name="Filho J.F."/>
            <person name="Monteiro K.M."/>
            <person name="Tyler K.M."/>
            <person name="de Almeida L.G."/>
            <person name="Ortiz M.F."/>
            <person name="Siervo M.A."/>
            <person name="de Moraes M.H."/>
            <person name="Cunha O.L."/>
            <person name="Mendonca-Neto R."/>
            <person name="Silva R."/>
            <person name="Teixeira S.M."/>
            <person name="Murta S.M."/>
            <person name="Sincero T.C."/>
            <person name="Mendes T.A."/>
            <person name="Urmenyi T.P."/>
            <person name="Silva V.G."/>
            <person name="da Rocha W.D."/>
            <person name="Andersson B."/>
            <person name="Romanha A.J."/>
            <person name="Steindel M."/>
            <person name="de Vasconcelos A.T."/>
            <person name="Grisard E.C."/>
        </authorList>
    </citation>
    <scope>NUCLEOTIDE SEQUENCE [LARGE SCALE GENOMIC DNA]</scope>
    <source>
        <strain evidence="9 10">SC58</strain>
    </source>
</reference>
<evidence type="ECO:0000313" key="9">
    <source>
        <dbReference type="EMBL" id="ESL08051.1"/>
    </source>
</evidence>
<comment type="subunit">
    <text evidence="7">Self-associates. Interacts with BBS9; the interaction mediates the association of LZTL1 with the BBsome complex and regulates BBSome ciliary trafficking.</text>
</comment>
<dbReference type="Pfam" id="PF15294">
    <property type="entry name" value="Leu_zip"/>
    <property type="match status" value="1"/>
</dbReference>
<comment type="similarity">
    <text evidence="2">Belongs to the LZTFL1 family.</text>
</comment>
<evidence type="ECO:0000256" key="3">
    <source>
        <dbReference type="ARBA" id="ARBA00018920"/>
    </source>
</evidence>
<evidence type="ECO:0000313" key="10">
    <source>
        <dbReference type="Proteomes" id="UP000031737"/>
    </source>
</evidence>
<accession>A0A061J1S2</accession>
<proteinExistence type="inferred from homology"/>
<feature type="coiled-coil region" evidence="8">
    <location>
        <begin position="158"/>
        <end position="185"/>
    </location>
</feature>
<organism evidence="9 10">
    <name type="scientific">Trypanosoma rangeli SC58</name>
    <dbReference type="NCBI Taxonomy" id="429131"/>
    <lineage>
        <taxon>Eukaryota</taxon>
        <taxon>Discoba</taxon>
        <taxon>Euglenozoa</taxon>
        <taxon>Kinetoplastea</taxon>
        <taxon>Metakinetoplastina</taxon>
        <taxon>Trypanosomatida</taxon>
        <taxon>Trypanosomatidae</taxon>
        <taxon>Trypanosoma</taxon>
        <taxon>Herpetosoma</taxon>
    </lineage>
</organism>
<protein>
    <recommendedName>
        <fullName evidence="3">Leucine zipper transcription factor-like protein 1</fullName>
    </recommendedName>
</protein>
<dbReference type="OrthoDB" id="313412at2759"/>
<evidence type="ECO:0000256" key="2">
    <source>
        <dbReference type="ARBA" id="ARBA00008868"/>
    </source>
</evidence>